<keyword evidence="8 12" id="KW-1133">Transmembrane helix</keyword>
<keyword evidence="11 12" id="KW-0472">Membrane</keyword>
<evidence type="ECO:0000256" key="7">
    <source>
        <dbReference type="ARBA" id="ARBA00022967"/>
    </source>
</evidence>
<evidence type="ECO:0000256" key="12">
    <source>
        <dbReference type="HAMAP-Rule" id="MF_01394"/>
    </source>
</evidence>
<feature type="transmembrane region" description="Helical" evidence="12">
    <location>
        <begin position="68"/>
        <end position="91"/>
    </location>
</feature>
<keyword evidence="15" id="KW-1185">Reference proteome</keyword>
<protein>
    <recommendedName>
        <fullName evidence="12">NADH-quinone oxidoreductase subunit A</fullName>
        <ecNumber evidence="12">7.1.1.-</ecNumber>
    </recommendedName>
    <alternativeName>
        <fullName evidence="12">NADH dehydrogenase I subunit A</fullName>
    </alternativeName>
    <alternativeName>
        <fullName evidence="12">NDH-1 subunit A</fullName>
    </alternativeName>
    <alternativeName>
        <fullName evidence="12">NUO1</fullName>
    </alternativeName>
</protein>
<evidence type="ECO:0000313" key="14">
    <source>
        <dbReference type="EMBL" id="QFY41927.1"/>
    </source>
</evidence>
<keyword evidence="5 12" id="KW-0812">Transmembrane</keyword>
<evidence type="ECO:0000256" key="5">
    <source>
        <dbReference type="ARBA" id="ARBA00022692"/>
    </source>
</evidence>
<sequence length="138" mass="15479">MNPDVVSSPELWPLVAYFLAVLVIVAFMMGASHLLGERSRNPSPATLEPFESGIVPTGTSLLRFSVQFYLVAIFFVIFDIEAVFIFAWAIAFRESGWAGYIEILIFIAVLVATLAYLWLIGALDWRTERQKSIARDFA</sequence>
<keyword evidence="9 12" id="KW-0520">NAD</keyword>
<dbReference type="HAMAP" id="MF_01394">
    <property type="entry name" value="NDH1_NuoA"/>
    <property type="match status" value="1"/>
</dbReference>
<comment type="subcellular location">
    <subcellularLocation>
        <location evidence="12 13">Cell membrane</location>
        <topology evidence="12 13">Multi-pass membrane protein</topology>
    </subcellularLocation>
    <subcellularLocation>
        <location evidence="1">Membrane</location>
        <topology evidence="1">Multi-pass membrane protein</topology>
    </subcellularLocation>
</comment>
<comment type="subunit">
    <text evidence="12">NDH-1 is composed of 14 different subunits. Subunits NuoA, H, J, K, L, M, N constitute the membrane sector of the complex.</text>
</comment>
<gene>
    <name evidence="12" type="primary">nuoA</name>
    <name evidence="14" type="ORF">F6R98_04195</name>
</gene>
<evidence type="ECO:0000256" key="8">
    <source>
        <dbReference type="ARBA" id="ARBA00022989"/>
    </source>
</evidence>
<dbReference type="GO" id="GO:0008137">
    <property type="term" value="F:NADH dehydrogenase (ubiquinone) activity"/>
    <property type="evidence" value="ECO:0007669"/>
    <property type="project" value="InterPro"/>
</dbReference>
<keyword evidence="7 12" id="KW-1278">Translocase</keyword>
<dbReference type="OrthoDB" id="9791970at2"/>
<comment type="catalytic activity">
    <reaction evidence="12 13">
        <text>a quinone + NADH + 5 H(+)(in) = a quinol + NAD(+) + 4 H(+)(out)</text>
        <dbReference type="Rhea" id="RHEA:57888"/>
        <dbReference type="ChEBI" id="CHEBI:15378"/>
        <dbReference type="ChEBI" id="CHEBI:24646"/>
        <dbReference type="ChEBI" id="CHEBI:57540"/>
        <dbReference type="ChEBI" id="CHEBI:57945"/>
        <dbReference type="ChEBI" id="CHEBI:132124"/>
    </reaction>
</comment>
<dbReference type="Gene3D" id="1.20.58.1610">
    <property type="entry name" value="NADH:ubiquinone/plastoquinone oxidoreductase, chain 3"/>
    <property type="match status" value="1"/>
</dbReference>
<dbReference type="FunCoup" id="A0A5Q0BIE1">
    <property type="interactions" value="206"/>
</dbReference>
<dbReference type="GO" id="GO:0050136">
    <property type="term" value="F:NADH dehydrogenase (quinone) (non-electrogenic) activity"/>
    <property type="evidence" value="ECO:0007669"/>
    <property type="project" value="UniProtKB-UniRule"/>
</dbReference>
<keyword evidence="4 12" id="KW-1003">Cell membrane</keyword>
<evidence type="ECO:0000313" key="15">
    <source>
        <dbReference type="Proteomes" id="UP000325755"/>
    </source>
</evidence>
<dbReference type="InterPro" id="IPR023043">
    <property type="entry name" value="NAD(P)H_OxRDtase_bac/plastid"/>
</dbReference>
<dbReference type="GO" id="GO:0030964">
    <property type="term" value="C:NADH dehydrogenase complex"/>
    <property type="evidence" value="ECO:0007669"/>
    <property type="project" value="TreeGrafter"/>
</dbReference>
<dbReference type="AlphaFoldDB" id="A0A5Q0BIE1"/>
<evidence type="ECO:0000256" key="1">
    <source>
        <dbReference type="ARBA" id="ARBA00004141"/>
    </source>
</evidence>
<reference evidence="14 15" key="1">
    <citation type="submission" date="2019-09" db="EMBL/GenBank/DDBJ databases">
        <title>Ecophysiology of the spiral-shaped methanotroph Methylospira mobilis as revealed by the complete genome sequence.</title>
        <authorList>
            <person name="Oshkin I.Y."/>
            <person name="Dedysh S.N."/>
            <person name="Miroshnikov K."/>
            <person name="Danilova O.V."/>
            <person name="Hakobyan A."/>
            <person name="Liesack W."/>
        </authorList>
    </citation>
    <scope>NUCLEOTIDE SEQUENCE [LARGE SCALE GENOMIC DNA]</scope>
    <source>
        <strain evidence="14 15">Shm1</strain>
    </source>
</reference>
<dbReference type="PANTHER" id="PTHR11058:SF21">
    <property type="entry name" value="NADH-QUINONE OXIDOREDUCTASE SUBUNIT A"/>
    <property type="match status" value="1"/>
</dbReference>
<keyword evidence="6 12" id="KW-0874">Quinone</keyword>
<dbReference type="InterPro" id="IPR000440">
    <property type="entry name" value="NADH_UbQ/plastoQ_OxRdtase_su3"/>
</dbReference>
<feature type="transmembrane region" description="Helical" evidence="12">
    <location>
        <begin position="12"/>
        <end position="35"/>
    </location>
</feature>
<dbReference type="PANTHER" id="PTHR11058">
    <property type="entry name" value="NADH-UBIQUINONE OXIDOREDUCTASE CHAIN 3"/>
    <property type="match status" value="1"/>
</dbReference>
<dbReference type="GO" id="GO:0005886">
    <property type="term" value="C:plasma membrane"/>
    <property type="evidence" value="ECO:0007669"/>
    <property type="project" value="UniProtKB-SubCell"/>
</dbReference>
<evidence type="ECO:0000256" key="3">
    <source>
        <dbReference type="ARBA" id="ARBA00022448"/>
    </source>
</evidence>
<dbReference type="EMBL" id="CP044205">
    <property type="protein sequence ID" value="QFY41927.1"/>
    <property type="molecule type" value="Genomic_DNA"/>
</dbReference>
<dbReference type="RefSeq" id="WP_153247912.1">
    <property type="nucleotide sequence ID" value="NZ_CP044205.1"/>
</dbReference>
<evidence type="ECO:0000256" key="10">
    <source>
        <dbReference type="ARBA" id="ARBA00023075"/>
    </source>
</evidence>
<accession>A0A5Q0BIE1</accession>
<organism evidence="14 15">
    <name type="scientific">Candidatus Methylospira mobilis</name>
    <dbReference type="NCBI Taxonomy" id="1808979"/>
    <lineage>
        <taxon>Bacteria</taxon>
        <taxon>Pseudomonadati</taxon>
        <taxon>Pseudomonadota</taxon>
        <taxon>Gammaproteobacteria</taxon>
        <taxon>Methylococcales</taxon>
        <taxon>Methylococcaceae</taxon>
        <taxon>Candidatus Methylospira</taxon>
    </lineage>
</organism>
<comment type="function">
    <text evidence="12">NDH-1 shuttles electrons from NADH, via FMN and iron-sulfur (Fe-S) centers, to quinones in the respiratory chain. The immediate electron acceptor for the enzyme in this species is believed to be ubiquinone. Couples the redox reaction to proton translocation (for every two electrons transferred, four hydrogen ions are translocated across the cytoplasmic membrane), and thus conserves the redox energy in a proton gradient.</text>
</comment>
<keyword evidence="10 12" id="KW-0830">Ubiquinone</keyword>
<proteinExistence type="inferred from homology"/>
<feature type="transmembrane region" description="Helical" evidence="12">
    <location>
        <begin position="97"/>
        <end position="119"/>
    </location>
</feature>
<dbReference type="Pfam" id="PF00507">
    <property type="entry name" value="Oxidored_q4"/>
    <property type="match status" value="1"/>
</dbReference>
<dbReference type="InParanoid" id="A0A5Q0BIE1"/>
<comment type="similarity">
    <text evidence="2 12 13">Belongs to the complex I subunit 3 family.</text>
</comment>
<evidence type="ECO:0000256" key="11">
    <source>
        <dbReference type="ARBA" id="ARBA00023136"/>
    </source>
</evidence>
<dbReference type="KEGG" id="mmob:F6R98_04195"/>
<dbReference type="GO" id="GO:0048038">
    <property type="term" value="F:quinone binding"/>
    <property type="evidence" value="ECO:0007669"/>
    <property type="project" value="UniProtKB-KW"/>
</dbReference>
<evidence type="ECO:0000256" key="4">
    <source>
        <dbReference type="ARBA" id="ARBA00022475"/>
    </source>
</evidence>
<evidence type="ECO:0000256" key="6">
    <source>
        <dbReference type="ARBA" id="ARBA00022719"/>
    </source>
</evidence>
<evidence type="ECO:0000256" key="13">
    <source>
        <dbReference type="RuleBase" id="RU003639"/>
    </source>
</evidence>
<dbReference type="InterPro" id="IPR038430">
    <property type="entry name" value="NDAH_ubi_oxred_su3_sf"/>
</dbReference>
<dbReference type="Proteomes" id="UP000325755">
    <property type="component" value="Chromosome"/>
</dbReference>
<dbReference type="EC" id="7.1.1.-" evidence="12"/>
<keyword evidence="3 12" id="KW-0813">Transport</keyword>
<evidence type="ECO:0000256" key="2">
    <source>
        <dbReference type="ARBA" id="ARBA00008472"/>
    </source>
</evidence>
<name>A0A5Q0BIE1_9GAMM</name>
<evidence type="ECO:0000256" key="9">
    <source>
        <dbReference type="ARBA" id="ARBA00023027"/>
    </source>
</evidence>